<evidence type="ECO:0000256" key="2">
    <source>
        <dbReference type="ARBA" id="ARBA00023015"/>
    </source>
</evidence>
<dbReference type="Pfam" id="PF04539">
    <property type="entry name" value="Sigma70_r3"/>
    <property type="match status" value="1"/>
</dbReference>
<dbReference type="InterPro" id="IPR007630">
    <property type="entry name" value="RNA_pol_sigma70_r4"/>
</dbReference>
<dbReference type="InterPro" id="IPR036388">
    <property type="entry name" value="WH-like_DNA-bd_sf"/>
</dbReference>
<dbReference type="InterPro" id="IPR013325">
    <property type="entry name" value="RNA_pol_sigma_r2"/>
</dbReference>
<dbReference type="Gene3D" id="1.10.601.10">
    <property type="entry name" value="RNA Polymerase Primary Sigma Factor"/>
    <property type="match status" value="1"/>
</dbReference>
<dbReference type="Pfam" id="PF04542">
    <property type="entry name" value="Sigma70_r2"/>
    <property type="match status" value="1"/>
</dbReference>
<evidence type="ECO:0000259" key="7">
    <source>
        <dbReference type="PROSITE" id="PS00716"/>
    </source>
</evidence>
<dbReference type="PANTHER" id="PTHR30603">
    <property type="entry name" value="RNA POLYMERASE SIGMA FACTOR RPO"/>
    <property type="match status" value="1"/>
</dbReference>
<keyword evidence="2" id="KW-0805">Transcription regulation</keyword>
<dbReference type="Pfam" id="PF04545">
    <property type="entry name" value="Sigma70_r4"/>
    <property type="match status" value="1"/>
</dbReference>
<evidence type="ECO:0000313" key="8">
    <source>
        <dbReference type="EMBL" id="VAW38686.1"/>
    </source>
</evidence>
<keyword evidence="4" id="KW-0238">DNA-binding</keyword>
<evidence type="ECO:0000259" key="6">
    <source>
        <dbReference type="PROSITE" id="PS00715"/>
    </source>
</evidence>
<proteinExistence type="inferred from homology"/>
<gene>
    <name evidence="8" type="ORF">MNBD_DELTA04-103</name>
</gene>
<accession>A0A3B0W284</accession>
<dbReference type="PANTHER" id="PTHR30603:SF60">
    <property type="entry name" value="RNA POLYMERASE SIGMA FACTOR RPOD"/>
    <property type="match status" value="1"/>
</dbReference>
<dbReference type="CDD" id="cd06171">
    <property type="entry name" value="Sigma70_r4"/>
    <property type="match status" value="1"/>
</dbReference>
<feature type="domain" description="RNA polymerase sigma-70" evidence="6">
    <location>
        <begin position="348"/>
        <end position="361"/>
    </location>
</feature>
<evidence type="ECO:0000256" key="1">
    <source>
        <dbReference type="ARBA" id="ARBA00007788"/>
    </source>
</evidence>
<protein>
    <submittedName>
        <fullName evidence="8">RNA polymerase sigma factor RpoD</fullName>
    </submittedName>
</protein>
<dbReference type="EMBL" id="UOEY01000063">
    <property type="protein sequence ID" value="VAW38686.1"/>
    <property type="molecule type" value="Genomic_DNA"/>
</dbReference>
<dbReference type="InterPro" id="IPR007627">
    <property type="entry name" value="RNA_pol_sigma70_r2"/>
</dbReference>
<dbReference type="InterPro" id="IPR013324">
    <property type="entry name" value="RNA_pol_sigma_r3/r4-like"/>
</dbReference>
<dbReference type="GO" id="GO:0006352">
    <property type="term" value="P:DNA-templated transcription initiation"/>
    <property type="evidence" value="ECO:0007669"/>
    <property type="project" value="InterPro"/>
</dbReference>
<dbReference type="InterPro" id="IPR014284">
    <property type="entry name" value="RNA_pol_sigma-70_dom"/>
</dbReference>
<keyword evidence="5" id="KW-0804">Transcription</keyword>
<dbReference type="AlphaFoldDB" id="A0A3B0W284"/>
<dbReference type="NCBIfam" id="TIGR02937">
    <property type="entry name" value="sigma70-ECF"/>
    <property type="match status" value="1"/>
</dbReference>
<evidence type="ECO:0000256" key="3">
    <source>
        <dbReference type="ARBA" id="ARBA00023082"/>
    </source>
</evidence>
<dbReference type="PROSITE" id="PS00715">
    <property type="entry name" value="SIGMA70_1"/>
    <property type="match status" value="1"/>
</dbReference>
<dbReference type="InterPro" id="IPR050239">
    <property type="entry name" value="Sigma-70_RNA_pol_init_factors"/>
</dbReference>
<dbReference type="InterPro" id="IPR009042">
    <property type="entry name" value="RNA_pol_sigma70_r1_2"/>
</dbReference>
<feature type="domain" description="RNA polymerase sigma-70" evidence="7">
    <location>
        <begin position="517"/>
        <end position="543"/>
    </location>
</feature>
<organism evidence="8">
    <name type="scientific">hydrothermal vent metagenome</name>
    <dbReference type="NCBI Taxonomy" id="652676"/>
    <lineage>
        <taxon>unclassified sequences</taxon>
        <taxon>metagenomes</taxon>
        <taxon>ecological metagenomes</taxon>
    </lineage>
</organism>
<dbReference type="InterPro" id="IPR000943">
    <property type="entry name" value="RNA_pol_sigma70"/>
</dbReference>
<dbReference type="Pfam" id="PF00140">
    <property type="entry name" value="Sigma70_r1_2"/>
    <property type="match status" value="1"/>
</dbReference>
<reference evidence="8" key="1">
    <citation type="submission" date="2018-06" db="EMBL/GenBank/DDBJ databases">
        <authorList>
            <person name="Zhirakovskaya E."/>
        </authorList>
    </citation>
    <scope>NUCLEOTIDE SEQUENCE</scope>
</reference>
<evidence type="ECO:0000256" key="5">
    <source>
        <dbReference type="ARBA" id="ARBA00023163"/>
    </source>
</evidence>
<dbReference type="SUPFAM" id="SSF88659">
    <property type="entry name" value="Sigma3 and sigma4 domains of RNA polymerase sigma factors"/>
    <property type="match status" value="2"/>
</dbReference>
<name>A0A3B0W284_9ZZZZ</name>
<evidence type="ECO:0000256" key="4">
    <source>
        <dbReference type="ARBA" id="ARBA00023125"/>
    </source>
</evidence>
<dbReference type="Gene3D" id="1.10.10.10">
    <property type="entry name" value="Winged helix-like DNA-binding domain superfamily/Winged helix DNA-binding domain"/>
    <property type="match status" value="2"/>
</dbReference>
<comment type="similarity">
    <text evidence="1">Belongs to the sigma-70 factor family.</text>
</comment>
<dbReference type="SUPFAM" id="SSF88946">
    <property type="entry name" value="Sigma2 domain of RNA polymerase sigma factors"/>
    <property type="match status" value="1"/>
</dbReference>
<keyword evidence="3" id="KW-0731">Sigma factor</keyword>
<sequence length="558" mass="63297">MAAKKKFFEEEVNGNIPESQEDLADFLDLPDLKELEECDDFSDLTGIFAEEDLTLVDTPDTIIHDDRRKALRVGRRRGGDRRRIIDRRLAGGSVDPMNIYLREMGNLSLLTHEEEVDLARMVETGEMLVQQAVLRLTLGVTMLGDLARDLRAGKVRIGAALKSISEHDGDVQAKIREDFLKQIELAFELDRKRQNLCRELEKRDDRGAEYDRIMAEIDGVGLEIAQLFTGYQLCCKGVFAVADAVRDLGLQFKKVRIEAMRKTKMPPPDGEKAASLDAADAAEIERLTILDLIDAIGVSHQALSDILGDIELGREEVKQGKESFIRANLRLVIAVSKKFLNRGLQLPDLIQEGNIGLMKAVEKYDYKRGYKFSTYATWWIRQAITRGIADQGRTIRLPVHMIETINRMLRFSRDFMQIESREPTPEEMAEQLNTDLEKVNIALKTAKDAISLDAPVGDEEDTMLSDFVEDYVHPDPHDASVTESLKRCMCQVMSSLTPREEQVLRMRYGIDVSCDHTLEEVGKCFSVTRERIRQIEAQAIKKLRHPARSGDLRSFISD</sequence>
<dbReference type="GO" id="GO:0016987">
    <property type="term" value="F:sigma factor activity"/>
    <property type="evidence" value="ECO:0007669"/>
    <property type="project" value="UniProtKB-KW"/>
</dbReference>
<dbReference type="GO" id="GO:0003677">
    <property type="term" value="F:DNA binding"/>
    <property type="evidence" value="ECO:0007669"/>
    <property type="project" value="UniProtKB-KW"/>
</dbReference>
<dbReference type="PROSITE" id="PS00716">
    <property type="entry name" value="SIGMA70_2"/>
    <property type="match status" value="1"/>
</dbReference>
<dbReference type="InterPro" id="IPR007624">
    <property type="entry name" value="RNA_pol_sigma70_r3"/>
</dbReference>
<dbReference type="PRINTS" id="PR00046">
    <property type="entry name" value="SIGMA70FCT"/>
</dbReference>